<evidence type="ECO:0000313" key="1">
    <source>
        <dbReference type="EMBL" id="GAW98931.1"/>
    </source>
</evidence>
<dbReference type="RefSeq" id="WP_089108745.1">
    <property type="nucleotide sequence ID" value="NZ_BCMF01000004.1"/>
</dbReference>
<dbReference type="OrthoDB" id="2308033at2"/>
<sequence>MQQTTKDISSTIQAAYHHNWVIKLTLSRAKAVTGMVNTSPSHGVFYLTHNGDIERFELGDLDDVTVIEKNWWKI</sequence>
<gene>
    <name evidence="1" type="ORF">IWT30_00891</name>
</gene>
<keyword evidence="2" id="KW-1185">Reference proteome</keyword>
<dbReference type="AlphaFoldDB" id="A0A1Z5IBF5"/>
<dbReference type="EMBL" id="BCMF01000004">
    <property type="protein sequence ID" value="GAW98931.1"/>
    <property type="molecule type" value="Genomic_DNA"/>
</dbReference>
<proteinExistence type="predicted"/>
<name>A0A1Z5IBF5_9LACO</name>
<reference evidence="1 2" key="1">
    <citation type="submission" date="2015-11" db="EMBL/GenBank/DDBJ databases">
        <title>Draft genome sequences of new species of the genus Lactobacillus isolated from orchardgrass silage.</title>
        <authorList>
            <person name="Tohno M."/>
            <person name="Tanizawa Y."/>
            <person name="Arita M."/>
        </authorList>
    </citation>
    <scope>NUCLEOTIDE SEQUENCE [LARGE SCALE GENOMIC DNA]</scope>
    <source>
        <strain evidence="1 2">IWT30</strain>
    </source>
</reference>
<accession>A0A1Z5IBF5</accession>
<protein>
    <submittedName>
        <fullName evidence="1">Uncharacterized protein</fullName>
    </submittedName>
</protein>
<organism evidence="1 2">
    <name type="scientific">Secundilactobacillus mixtipabuli</name>
    <dbReference type="NCBI Taxonomy" id="1435342"/>
    <lineage>
        <taxon>Bacteria</taxon>
        <taxon>Bacillati</taxon>
        <taxon>Bacillota</taxon>
        <taxon>Bacilli</taxon>
        <taxon>Lactobacillales</taxon>
        <taxon>Lactobacillaceae</taxon>
        <taxon>Secundilactobacillus</taxon>
    </lineage>
</organism>
<evidence type="ECO:0000313" key="2">
    <source>
        <dbReference type="Proteomes" id="UP000198374"/>
    </source>
</evidence>
<comment type="caution">
    <text evidence="1">The sequence shown here is derived from an EMBL/GenBank/DDBJ whole genome shotgun (WGS) entry which is preliminary data.</text>
</comment>
<dbReference type="Proteomes" id="UP000198374">
    <property type="component" value="Unassembled WGS sequence"/>
</dbReference>